<keyword evidence="3" id="KW-1185">Reference proteome</keyword>
<keyword evidence="1" id="KW-1133">Transmembrane helix</keyword>
<accession>A0A561EYG0</accession>
<name>A0A561EYG0_9ACTN</name>
<feature type="transmembrane region" description="Helical" evidence="1">
    <location>
        <begin position="169"/>
        <end position="192"/>
    </location>
</feature>
<evidence type="ECO:0000256" key="1">
    <source>
        <dbReference type="SAM" id="Phobius"/>
    </source>
</evidence>
<proteinExistence type="predicted"/>
<reference evidence="2 3" key="1">
    <citation type="submission" date="2019-06" db="EMBL/GenBank/DDBJ databases">
        <title>Sequencing the genomes of 1000 actinobacteria strains.</title>
        <authorList>
            <person name="Klenk H.-P."/>
        </authorList>
    </citation>
    <scope>NUCLEOTIDE SEQUENCE [LARGE SCALE GENOMIC DNA]</scope>
    <source>
        <strain evidence="2 3">DSM 41649</strain>
    </source>
</reference>
<feature type="transmembrane region" description="Helical" evidence="1">
    <location>
        <begin position="38"/>
        <end position="63"/>
    </location>
</feature>
<organism evidence="2 3">
    <name type="scientific">Kitasatospora atroaurantiaca</name>
    <dbReference type="NCBI Taxonomy" id="285545"/>
    <lineage>
        <taxon>Bacteria</taxon>
        <taxon>Bacillati</taxon>
        <taxon>Actinomycetota</taxon>
        <taxon>Actinomycetes</taxon>
        <taxon>Kitasatosporales</taxon>
        <taxon>Streptomycetaceae</taxon>
        <taxon>Kitasatospora</taxon>
    </lineage>
</organism>
<protein>
    <recommendedName>
        <fullName evidence="4">FAR-17a/AIG1-like protein</fullName>
    </recommendedName>
</protein>
<keyword evidence="1" id="KW-0472">Membrane</keyword>
<feature type="transmembrane region" description="Helical" evidence="1">
    <location>
        <begin position="7"/>
        <end position="26"/>
    </location>
</feature>
<evidence type="ECO:0000313" key="3">
    <source>
        <dbReference type="Proteomes" id="UP000318416"/>
    </source>
</evidence>
<keyword evidence="1" id="KW-0812">Transmembrane</keyword>
<comment type="caution">
    <text evidence="2">The sequence shown here is derived from an EMBL/GenBank/DDBJ whole genome shotgun (WGS) entry which is preliminary data.</text>
</comment>
<evidence type="ECO:0000313" key="2">
    <source>
        <dbReference type="EMBL" id="TWE20650.1"/>
    </source>
</evidence>
<dbReference type="NCBIfam" id="NF038065">
    <property type="entry name" value="Pr6Pr"/>
    <property type="match status" value="1"/>
</dbReference>
<sequence>MQERAVNVLRLVFGLLAAVALGIQGYHVSTQGASMSNFFSYFTILSNMAGVVVLLTGGVLGLLGRPGVPDGVRGAVVLYMTITGLVYAVLLSGYHLPLEIIWVNTVVHKIMPLVYLVDWLAAPPRRRIAYRTALTWLAFPFLYLAYSLIRGPIVHWYAYPFLDPARSGGYGRIAGACTLMTVAFVLVAAALVRAGNALRRRQERAAPAARAEVSQP</sequence>
<feature type="transmembrane region" description="Helical" evidence="1">
    <location>
        <begin position="128"/>
        <end position="149"/>
    </location>
</feature>
<gene>
    <name evidence="2" type="ORF">FB465_5805</name>
</gene>
<feature type="transmembrane region" description="Helical" evidence="1">
    <location>
        <begin position="100"/>
        <end position="121"/>
    </location>
</feature>
<dbReference type="AlphaFoldDB" id="A0A561EYG0"/>
<dbReference type="InterPro" id="IPR049713">
    <property type="entry name" value="Pr6Pr-like"/>
</dbReference>
<dbReference type="Proteomes" id="UP000318416">
    <property type="component" value="Unassembled WGS sequence"/>
</dbReference>
<feature type="transmembrane region" description="Helical" evidence="1">
    <location>
        <begin position="75"/>
        <end position="94"/>
    </location>
</feature>
<evidence type="ECO:0008006" key="4">
    <source>
        <dbReference type="Google" id="ProtNLM"/>
    </source>
</evidence>
<dbReference type="EMBL" id="VIVR01000001">
    <property type="protein sequence ID" value="TWE20650.1"/>
    <property type="molecule type" value="Genomic_DNA"/>
</dbReference>